<dbReference type="SUPFAM" id="SSF56574">
    <property type="entry name" value="Serpins"/>
    <property type="match status" value="1"/>
</dbReference>
<dbReference type="InterPro" id="IPR042185">
    <property type="entry name" value="Serpin_sf_2"/>
</dbReference>
<name>A0A482VF05_ASBVE</name>
<keyword evidence="7" id="KW-1185">Reference proteome</keyword>
<dbReference type="PANTHER" id="PTHR11461:SF211">
    <property type="entry name" value="GH10112P-RELATED"/>
    <property type="match status" value="1"/>
</dbReference>
<comment type="caution">
    <text evidence="6">The sequence shown here is derived from an EMBL/GenBank/DDBJ whole genome shotgun (WGS) entry which is preliminary data.</text>
</comment>
<evidence type="ECO:0000313" key="6">
    <source>
        <dbReference type="EMBL" id="RZB77532.1"/>
    </source>
</evidence>
<dbReference type="SMART" id="SM00093">
    <property type="entry name" value="SERPIN"/>
    <property type="match status" value="1"/>
</dbReference>
<dbReference type="Pfam" id="PF00079">
    <property type="entry name" value="Serpin"/>
    <property type="match status" value="1"/>
</dbReference>
<dbReference type="InterPro" id="IPR036186">
    <property type="entry name" value="Serpin_sf"/>
</dbReference>
<dbReference type="GO" id="GO:0005615">
    <property type="term" value="C:extracellular space"/>
    <property type="evidence" value="ECO:0007669"/>
    <property type="project" value="InterPro"/>
</dbReference>
<evidence type="ECO:0000313" key="7">
    <source>
        <dbReference type="Proteomes" id="UP000292052"/>
    </source>
</evidence>
<gene>
    <name evidence="6" type="ORF">BDFB_012701</name>
</gene>
<organism evidence="6 7">
    <name type="scientific">Asbolus verrucosus</name>
    <name type="common">Desert ironclad beetle</name>
    <dbReference type="NCBI Taxonomy" id="1661398"/>
    <lineage>
        <taxon>Eukaryota</taxon>
        <taxon>Metazoa</taxon>
        <taxon>Ecdysozoa</taxon>
        <taxon>Arthropoda</taxon>
        <taxon>Hexapoda</taxon>
        <taxon>Insecta</taxon>
        <taxon>Pterygota</taxon>
        <taxon>Neoptera</taxon>
        <taxon>Endopterygota</taxon>
        <taxon>Coleoptera</taxon>
        <taxon>Polyphaga</taxon>
        <taxon>Cucujiformia</taxon>
        <taxon>Tenebrionidae</taxon>
        <taxon>Pimeliinae</taxon>
        <taxon>Asbolus</taxon>
    </lineage>
</organism>
<dbReference type="InterPro" id="IPR000215">
    <property type="entry name" value="Serpin_fam"/>
</dbReference>
<evidence type="ECO:0000256" key="4">
    <source>
        <dbReference type="RuleBase" id="RU000411"/>
    </source>
</evidence>
<evidence type="ECO:0000256" key="3">
    <source>
        <dbReference type="ARBA" id="ARBA00022900"/>
    </source>
</evidence>
<keyword evidence="3" id="KW-0722">Serine protease inhibitor</keyword>
<dbReference type="Gene3D" id="2.30.39.10">
    <property type="entry name" value="Alpha-1-antitrypsin, domain 1"/>
    <property type="match status" value="1"/>
</dbReference>
<keyword evidence="2" id="KW-0646">Protease inhibitor</keyword>
<dbReference type="AlphaFoldDB" id="A0A482VF05"/>
<comment type="similarity">
    <text evidence="1 4">Belongs to the serpin family.</text>
</comment>
<evidence type="ECO:0000259" key="5">
    <source>
        <dbReference type="SMART" id="SM00093"/>
    </source>
</evidence>
<evidence type="ECO:0000256" key="1">
    <source>
        <dbReference type="ARBA" id="ARBA00009500"/>
    </source>
</evidence>
<dbReference type="EMBL" id="QDEB01107848">
    <property type="protein sequence ID" value="RZB77532.1"/>
    <property type="molecule type" value="Genomic_DNA"/>
</dbReference>
<feature type="non-terminal residue" evidence="6">
    <location>
        <position position="328"/>
    </location>
</feature>
<dbReference type="InterPro" id="IPR023796">
    <property type="entry name" value="Serpin_dom"/>
</dbReference>
<dbReference type="OrthoDB" id="9518664at2759"/>
<accession>A0A482VF05</accession>
<sequence length="328" mass="37186">MKEILKEEEGNILVSPLAAEIILGLAQSGAKDNTAEEIRNGLFLPSSNRKTKTAFKTFFSLLDASKPSILKTANKIYVKKNVQIKSQFKEVAEDIYRAKVENIDFSKEDDAVDEINYWVRWNTDELIDGVIDADTLNNQTSLLLINSLYFKGNWLYSFELTSSKKQPFYKTNGEVVQVETISVTQIKVGYYESSELKAKFLKLPFEGYEFFLIIVLPDEIEGLASIENYEQIFTPPKYRTEIMDITLPKFKLQKGINLKKILKNFGVTTAFSNNEANFSRISTGRNLKISEVAQKVHFGISESGSETVFTNIGLFALPPDTLESKEFI</sequence>
<dbReference type="PANTHER" id="PTHR11461">
    <property type="entry name" value="SERINE PROTEASE INHIBITOR, SERPIN"/>
    <property type="match status" value="1"/>
</dbReference>
<feature type="domain" description="Serpin" evidence="5">
    <location>
        <begin position="2"/>
        <end position="318"/>
    </location>
</feature>
<proteinExistence type="inferred from homology"/>
<dbReference type="Gene3D" id="3.30.497.10">
    <property type="entry name" value="Antithrombin, subunit I, domain 2"/>
    <property type="match status" value="1"/>
</dbReference>
<dbReference type="InterPro" id="IPR042178">
    <property type="entry name" value="Serpin_sf_1"/>
</dbReference>
<protein>
    <submittedName>
        <fullName evidence="6">Serpin domain containing protein</fullName>
    </submittedName>
</protein>
<dbReference type="GO" id="GO:0004867">
    <property type="term" value="F:serine-type endopeptidase inhibitor activity"/>
    <property type="evidence" value="ECO:0007669"/>
    <property type="project" value="UniProtKB-KW"/>
</dbReference>
<dbReference type="Proteomes" id="UP000292052">
    <property type="component" value="Unassembled WGS sequence"/>
</dbReference>
<reference evidence="6 7" key="1">
    <citation type="submission" date="2017-03" db="EMBL/GenBank/DDBJ databases">
        <title>Genome of the blue death feigning beetle - Asbolus verrucosus.</title>
        <authorList>
            <person name="Rider S.D."/>
        </authorList>
    </citation>
    <scope>NUCLEOTIDE SEQUENCE [LARGE SCALE GENOMIC DNA]</scope>
    <source>
        <strain evidence="6">Butters</strain>
        <tissue evidence="6">Head and leg muscle</tissue>
    </source>
</reference>
<evidence type="ECO:0000256" key="2">
    <source>
        <dbReference type="ARBA" id="ARBA00022690"/>
    </source>
</evidence>